<feature type="domain" description="C3H1-type" evidence="3">
    <location>
        <begin position="47"/>
        <end position="74"/>
    </location>
</feature>
<evidence type="ECO:0000313" key="4">
    <source>
        <dbReference type="EMBL" id="KAG2185574.1"/>
    </source>
</evidence>
<gene>
    <name evidence="4" type="ORF">INT44_002367</name>
</gene>
<feature type="compositionally biased region" description="Polar residues" evidence="2">
    <location>
        <begin position="476"/>
        <end position="492"/>
    </location>
</feature>
<keyword evidence="1" id="KW-0863">Zinc-finger</keyword>
<feature type="compositionally biased region" description="Polar residues" evidence="2">
    <location>
        <begin position="1"/>
        <end position="21"/>
    </location>
</feature>
<reference evidence="4" key="1">
    <citation type="submission" date="2020-12" db="EMBL/GenBank/DDBJ databases">
        <title>Metabolic potential, ecology and presence of endohyphal bacteria is reflected in genomic diversity of Mucoromycotina.</title>
        <authorList>
            <person name="Muszewska A."/>
            <person name="Okrasinska A."/>
            <person name="Steczkiewicz K."/>
            <person name="Drgas O."/>
            <person name="Orlowska M."/>
            <person name="Perlinska-Lenart U."/>
            <person name="Aleksandrzak-Piekarczyk T."/>
            <person name="Szatraj K."/>
            <person name="Zielenkiewicz U."/>
            <person name="Pilsyk S."/>
            <person name="Malc E."/>
            <person name="Mieczkowski P."/>
            <person name="Kruszewska J.S."/>
            <person name="Biernat P."/>
            <person name="Pawlowska J."/>
        </authorList>
    </citation>
    <scope>NUCLEOTIDE SEQUENCE</scope>
    <source>
        <strain evidence="4">WA0000051536</strain>
    </source>
</reference>
<feature type="region of interest" description="Disordered" evidence="2">
    <location>
        <begin position="555"/>
        <end position="608"/>
    </location>
</feature>
<dbReference type="PROSITE" id="PS50103">
    <property type="entry name" value="ZF_C3H1"/>
    <property type="match status" value="1"/>
</dbReference>
<dbReference type="OrthoDB" id="250836at2759"/>
<feature type="compositionally biased region" description="Low complexity" evidence="2">
    <location>
        <begin position="22"/>
        <end position="43"/>
    </location>
</feature>
<name>A0A8H7UNT0_9FUNG</name>
<feature type="compositionally biased region" description="Low complexity" evidence="2">
    <location>
        <begin position="439"/>
        <end position="457"/>
    </location>
</feature>
<evidence type="ECO:0000313" key="5">
    <source>
        <dbReference type="Proteomes" id="UP000612746"/>
    </source>
</evidence>
<feature type="zinc finger region" description="C3H1-type" evidence="1">
    <location>
        <begin position="47"/>
        <end position="74"/>
    </location>
</feature>
<feature type="compositionally biased region" description="Basic and acidic residues" evidence="2">
    <location>
        <begin position="587"/>
        <end position="603"/>
    </location>
</feature>
<organism evidence="4 5">
    <name type="scientific">Umbelopsis vinacea</name>
    <dbReference type="NCBI Taxonomy" id="44442"/>
    <lineage>
        <taxon>Eukaryota</taxon>
        <taxon>Fungi</taxon>
        <taxon>Fungi incertae sedis</taxon>
        <taxon>Mucoromycota</taxon>
        <taxon>Mucoromycotina</taxon>
        <taxon>Umbelopsidomycetes</taxon>
        <taxon>Umbelopsidales</taxon>
        <taxon>Umbelopsidaceae</taxon>
        <taxon>Umbelopsis</taxon>
    </lineage>
</organism>
<keyword evidence="1" id="KW-0862">Zinc</keyword>
<feature type="compositionally biased region" description="Low complexity" evidence="2">
    <location>
        <begin position="415"/>
        <end position="427"/>
    </location>
</feature>
<comment type="caution">
    <text evidence="4">The sequence shown here is derived from an EMBL/GenBank/DDBJ whole genome shotgun (WGS) entry which is preliminary data.</text>
</comment>
<evidence type="ECO:0000256" key="1">
    <source>
        <dbReference type="PROSITE-ProRule" id="PRU00723"/>
    </source>
</evidence>
<dbReference type="InterPro" id="IPR000571">
    <property type="entry name" value="Znf_CCCH"/>
</dbReference>
<evidence type="ECO:0000256" key="2">
    <source>
        <dbReference type="SAM" id="MobiDB-lite"/>
    </source>
</evidence>
<feature type="region of interest" description="Disordered" evidence="2">
    <location>
        <begin position="383"/>
        <end position="457"/>
    </location>
</feature>
<feature type="region of interest" description="Disordered" evidence="2">
    <location>
        <begin position="473"/>
        <end position="516"/>
    </location>
</feature>
<feature type="region of interest" description="Disordered" evidence="2">
    <location>
        <begin position="1"/>
        <end position="43"/>
    </location>
</feature>
<dbReference type="AlphaFoldDB" id="A0A8H7UNT0"/>
<evidence type="ECO:0000259" key="3">
    <source>
        <dbReference type="PROSITE" id="PS50103"/>
    </source>
</evidence>
<feature type="compositionally biased region" description="Low complexity" evidence="2">
    <location>
        <begin position="555"/>
        <end position="570"/>
    </location>
</feature>
<dbReference type="Proteomes" id="UP000612746">
    <property type="component" value="Unassembled WGS sequence"/>
</dbReference>
<protein>
    <recommendedName>
        <fullName evidence="3">C3H1-type domain-containing protein</fullName>
    </recommendedName>
</protein>
<keyword evidence="5" id="KW-1185">Reference proteome</keyword>
<keyword evidence="1" id="KW-0479">Metal-binding</keyword>
<feature type="region of interest" description="Disordered" evidence="2">
    <location>
        <begin position="260"/>
        <end position="370"/>
    </location>
</feature>
<dbReference type="EMBL" id="JAEPRA010000005">
    <property type="protein sequence ID" value="KAG2185574.1"/>
    <property type="molecule type" value="Genomic_DNA"/>
</dbReference>
<feature type="compositionally biased region" description="Low complexity" evidence="2">
    <location>
        <begin position="326"/>
        <end position="341"/>
    </location>
</feature>
<proteinExistence type="predicted"/>
<feature type="compositionally biased region" description="Polar residues" evidence="2">
    <location>
        <begin position="130"/>
        <end position="147"/>
    </location>
</feature>
<dbReference type="GO" id="GO:0008270">
    <property type="term" value="F:zinc ion binding"/>
    <property type="evidence" value="ECO:0007669"/>
    <property type="project" value="UniProtKB-KW"/>
</dbReference>
<feature type="region of interest" description="Disordered" evidence="2">
    <location>
        <begin position="113"/>
        <end position="147"/>
    </location>
</feature>
<sequence>METTQTETVGDSHIPSSLNPNASAFTPSATPQPASPQQSAVSPQAFKPQVKYCYYEQFGQCNKGDACPFTHRSQEQCWYEANGAIRHKTMESNPGIGKHRLIIRTHHEQKIDAAEGETVAENSSKDETSSGETAVKQATGTKVPSVQSVTPIAKKPVGPTLNTAMLEAKLSTAKKTTVGDSVPNKLTPAGNGLRSNVKPQATIPAVPIPMNQAKATTPAQGIALKGSAKLSLANAVKSNANGTATGKPMSALRAAALASVKGNPSAKVAEPVVKRGGPTTPVTVGKQAAVPTLVNTNNKPVAPAQGSPNNKQAGKPGLPAKPVVVANKQATAPAANKQPAAQGSPNLNNKQATKKPNAKTSPAGTDDGLQNIKILTFEEIMAQKRAKKVAEQATASPKTGSPRPAVKAPPKPIATTVEKTTTTPPVTQVDSLNKANQKPEPVAPSVSKAPPSHPSITTAAAVVPSPVAPVNTVVPQATTPKPSVHSNGNSQIGVKRPAESNPVQPPAKKAAAGEQLSNQKVIAPAAKPIPKVIAPAAKPIPKVIAPTAKPIPKVIAPTAKPTPPAVKNTTSAPPPAQVPAAPTSQKRPLDIEEEAKSNKKQAVDDELAQFEAEFGDLEELEGGDIKDFDEESIMKELEELEGDV</sequence>
<accession>A0A8H7UNT0</accession>